<feature type="domain" description="DUF6533" evidence="2">
    <location>
        <begin position="24"/>
        <end position="67"/>
    </location>
</feature>
<dbReference type="InterPro" id="IPR045340">
    <property type="entry name" value="DUF6533"/>
</dbReference>
<evidence type="ECO:0000313" key="4">
    <source>
        <dbReference type="Proteomes" id="UP000076871"/>
    </source>
</evidence>
<feature type="transmembrane region" description="Helical" evidence="1">
    <location>
        <begin position="256"/>
        <end position="276"/>
    </location>
</feature>
<keyword evidence="4" id="KW-1185">Reference proteome</keyword>
<evidence type="ECO:0000313" key="3">
    <source>
        <dbReference type="EMBL" id="KZT04670.1"/>
    </source>
</evidence>
<evidence type="ECO:0000256" key="1">
    <source>
        <dbReference type="SAM" id="Phobius"/>
    </source>
</evidence>
<reference evidence="3 4" key="1">
    <citation type="journal article" date="2016" name="Mol. Biol. Evol.">
        <title>Comparative Genomics of Early-Diverging Mushroom-Forming Fungi Provides Insights into the Origins of Lignocellulose Decay Capabilities.</title>
        <authorList>
            <person name="Nagy L.G."/>
            <person name="Riley R."/>
            <person name="Tritt A."/>
            <person name="Adam C."/>
            <person name="Daum C."/>
            <person name="Floudas D."/>
            <person name="Sun H."/>
            <person name="Yadav J.S."/>
            <person name="Pangilinan J."/>
            <person name="Larsson K.H."/>
            <person name="Matsuura K."/>
            <person name="Barry K."/>
            <person name="Labutti K."/>
            <person name="Kuo R."/>
            <person name="Ohm R.A."/>
            <person name="Bhattacharya S.S."/>
            <person name="Shirouzu T."/>
            <person name="Yoshinaga Y."/>
            <person name="Martin F.M."/>
            <person name="Grigoriev I.V."/>
            <person name="Hibbett D.S."/>
        </authorList>
    </citation>
    <scope>NUCLEOTIDE SEQUENCE [LARGE SCALE GENOMIC DNA]</scope>
    <source>
        <strain evidence="3 4">93-53</strain>
    </source>
</reference>
<evidence type="ECO:0000259" key="2">
    <source>
        <dbReference type="Pfam" id="PF20151"/>
    </source>
</evidence>
<keyword evidence="1" id="KW-0812">Transmembrane</keyword>
<protein>
    <recommendedName>
        <fullName evidence="2">DUF6533 domain-containing protein</fullName>
    </recommendedName>
</protein>
<feature type="transmembrane region" description="Helical" evidence="1">
    <location>
        <begin position="282"/>
        <end position="303"/>
    </location>
</feature>
<keyword evidence="1" id="KW-0472">Membrane</keyword>
<keyword evidence="1" id="KW-1133">Transmembrane helix</keyword>
<organism evidence="3 4">
    <name type="scientific">Laetiporus sulphureus 93-53</name>
    <dbReference type="NCBI Taxonomy" id="1314785"/>
    <lineage>
        <taxon>Eukaryota</taxon>
        <taxon>Fungi</taxon>
        <taxon>Dikarya</taxon>
        <taxon>Basidiomycota</taxon>
        <taxon>Agaricomycotina</taxon>
        <taxon>Agaricomycetes</taxon>
        <taxon>Polyporales</taxon>
        <taxon>Laetiporus</taxon>
    </lineage>
</organism>
<dbReference type="Proteomes" id="UP000076871">
    <property type="component" value="Unassembled WGS sequence"/>
</dbReference>
<sequence length="400" mass="44336">MSSDQSALAEDASTLQGFFPYQFCMISAAVVVLYEYAITLPEEVALVWLKPLSVTKVAVLSNRYLSLCLGIVDMLAVLPLYSTLHDCRRTCPPLLTISIRRCLVISELQSYLVPAVEAVIADQSDSTGSNSSRLIHLTYRTYCPAYLCHLRPQAGARLDGIDTRASTSGSQHLSEHTILRCIRASYSECSNMHGFISHLFQSDQPVMLLPARICPLISDVILLAVTWYKTFKVAREARTAGVQAPLAILLLRDGTLYFVTISLLNVLEIVLAFTVQLVEVDAYVYVSLFGPQMSSILFTRFVFNLRQVSSDLAVSSERPLSTVPQTRTLEFSSKLVGNMDADLDFGRDVVGDSEDEMEGELEEEIMEEQFDIDLGQPDGDADVREVSVWLVCAFVQSTID</sequence>
<dbReference type="Pfam" id="PF20151">
    <property type="entry name" value="DUF6533"/>
    <property type="match status" value="1"/>
</dbReference>
<proteinExistence type="predicted"/>
<name>A0A165DDZ6_9APHY</name>
<dbReference type="AlphaFoldDB" id="A0A165DDZ6"/>
<dbReference type="GeneID" id="63818889"/>
<feature type="transmembrane region" description="Helical" evidence="1">
    <location>
        <begin position="61"/>
        <end position="81"/>
    </location>
</feature>
<gene>
    <name evidence="3" type="ORF">LAESUDRAFT_290826</name>
</gene>
<dbReference type="RefSeq" id="XP_040762410.1">
    <property type="nucleotide sequence ID" value="XM_040901858.1"/>
</dbReference>
<dbReference type="InParanoid" id="A0A165DDZ6"/>
<feature type="transmembrane region" description="Helical" evidence="1">
    <location>
        <begin position="20"/>
        <end position="40"/>
    </location>
</feature>
<dbReference type="OrthoDB" id="2804213at2759"/>
<dbReference type="EMBL" id="KV427635">
    <property type="protein sequence ID" value="KZT04670.1"/>
    <property type="molecule type" value="Genomic_DNA"/>
</dbReference>
<accession>A0A165DDZ6</accession>